<dbReference type="Pfam" id="PF16925">
    <property type="entry name" value="TetR_C_13"/>
    <property type="match status" value="1"/>
</dbReference>
<dbReference type="InterPro" id="IPR001647">
    <property type="entry name" value="HTH_TetR"/>
</dbReference>
<dbReference type="PANTHER" id="PTHR47506:SF10">
    <property type="entry name" value="TRANSCRIPTIONAL REGULATORY PROTEIN"/>
    <property type="match status" value="1"/>
</dbReference>
<evidence type="ECO:0000256" key="2">
    <source>
        <dbReference type="ARBA" id="ARBA00023125"/>
    </source>
</evidence>
<evidence type="ECO:0000259" key="5">
    <source>
        <dbReference type="Pfam" id="PF16925"/>
    </source>
</evidence>
<feature type="domain" description="HTH tetR-type" evidence="4">
    <location>
        <begin position="38"/>
        <end position="83"/>
    </location>
</feature>
<dbReference type="Pfam" id="PF00440">
    <property type="entry name" value="TetR_N"/>
    <property type="match status" value="1"/>
</dbReference>
<evidence type="ECO:0000256" key="1">
    <source>
        <dbReference type="ARBA" id="ARBA00023015"/>
    </source>
</evidence>
<keyword evidence="2" id="KW-0238">DNA-binding</keyword>
<gene>
    <name evidence="6" type="ORF">C7476_10976</name>
</gene>
<dbReference type="Gene3D" id="1.10.357.10">
    <property type="entry name" value="Tetracycline Repressor, domain 2"/>
    <property type="match status" value="1"/>
</dbReference>
<evidence type="ECO:0000256" key="3">
    <source>
        <dbReference type="ARBA" id="ARBA00023163"/>
    </source>
</evidence>
<dbReference type="EMBL" id="QPJM01000009">
    <property type="protein sequence ID" value="RCW81894.1"/>
    <property type="molecule type" value="Genomic_DNA"/>
</dbReference>
<name>A0A368YUP0_9HYPH</name>
<evidence type="ECO:0000313" key="7">
    <source>
        <dbReference type="Proteomes" id="UP000253324"/>
    </source>
</evidence>
<dbReference type="SUPFAM" id="SSF48498">
    <property type="entry name" value="Tetracyclin repressor-like, C-terminal domain"/>
    <property type="match status" value="1"/>
</dbReference>
<keyword evidence="1" id="KW-0805">Transcription regulation</keyword>
<dbReference type="PANTHER" id="PTHR47506">
    <property type="entry name" value="TRANSCRIPTIONAL REGULATORY PROTEIN"/>
    <property type="match status" value="1"/>
</dbReference>
<dbReference type="GO" id="GO:0003677">
    <property type="term" value="F:DNA binding"/>
    <property type="evidence" value="ECO:0007669"/>
    <property type="project" value="UniProtKB-KW"/>
</dbReference>
<evidence type="ECO:0000259" key="4">
    <source>
        <dbReference type="Pfam" id="PF00440"/>
    </source>
</evidence>
<organism evidence="6 7">
    <name type="scientific">Phyllobacterium bourgognense</name>
    <dbReference type="NCBI Taxonomy" id="314236"/>
    <lineage>
        <taxon>Bacteria</taxon>
        <taxon>Pseudomonadati</taxon>
        <taxon>Pseudomonadota</taxon>
        <taxon>Alphaproteobacteria</taxon>
        <taxon>Hyphomicrobiales</taxon>
        <taxon>Phyllobacteriaceae</taxon>
        <taxon>Phyllobacterium</taxon>
    </lineage>
</organism>
<dbReference type="InterPro" id="IPR011075">
    <property type="entry name" value="TetR_C"/>
</dbReference>
<proteinExistence type="predicted"/>
<comment type="caution">
    <text evidence="6">The sequence shown here is derived from an EMBL/GenBank/DDBJ whole genome shotgun (WGS) entry which is preliminary data.</text>
</comment>
<reference evidence="6 7" key="1">
    <citation type="submission" date="2018-07" db="EMBL/GenBank/DDBJ databases">
        <title>Genomic Encyclopedia of Type Strains, Phase III (KMG-III): the genomes of soil and plant-associated and newly described type strains.</title>
        <authorList>
            <person name="Whitman W."/>
        </authorList>
    </citation>
    <scope>NUCLEOTIDE SEQUENCE [LARGE SCALE GENOMIC DNA]</scope>
    <source>
        <strain evidence="6 7">31-25a</strain>
    </source>
</reference>
<dbReference type="Gene3D" id="1.10.10.60">
    <property type="entry name" value="Homeodomain-like"/>
    <property type="match status" value="1"/>
</dbReference>
<protein>
    <submittedName>
        <fullName evidence="6">TetR family transcriptional regulator</fullName>
    </submittedName>
</protein>
<dbReference type="AlphaFoldDB" id="A0A368YUP0"/>
<dbReference type="Proteomes" id="UP000253324">
    <property type="component" value="Unassembled WGS sequence"/>
</dbReference>
<keyword evidence="3" id="KW-0804">Transcription</keyword>
<accession>A0A368YUP0</accession>
<keyword evidence="7" id="KW-1185">Reference proteome</keyword>
<dbReference type="SUPFAM" id="SSF46689">
    <property type="entry name" value="Homeodomain-like"/>
    <property type="match status" value="1"/>
</dbReference>
<feature type="domain" description="Tetracyclin repressor-like C-terminal" evidence="5">
    <location>
        <begin position="109"/>
        <end position="202"/>
    </location>
</feature>
<sequence>MTFDYHYVSHGFILDSLVQNNYFRFMARPKEFDRDAALAGALQVFWAKGYEGASTGDLLKGMKIGRQSMYDTFGDKQALYLECLHCYHKLDNKNFFDHLSDNPSPLEVLHGFLAIFTRRSEAENAMGCMGINAITAYGQTKPEVKALALNTAARVEAMLARLIEAAQKTGELANSVDADVASSFVYAALQGLTVRAQAGASRGELADVADFTIKALKAMR</sequence>
<evidence type="ECO:0000313" key="6">
    <source>
        <dbReference type="EMBL" id="RCW81894.1"/>
    </source>
</evidence>
<dbReference type="InterPro" id="IPR009057">
    <property type="entry name" value="Homeodomain-like_sf"/>
</dbReference>
<dbReference type="InterPro" id="IPR036271">
    <property type="entry name" value="Tet_transcr_reg_TetR-rel_C_sf"/>
</dbReference>